<dbReference type="PROSITE" id="PS50212">
    <property type="entry name" value="RASGEF_NTER"/>
    <property type="match status" value="1"/>
</dbReference>
<dbReference type="GO" id="GO:0007265">
    <property type="term" value="P:Ras protein signal transduction"/>
    <property type="evidence" value="ECO:0007669"/>
    <property type="project" value="TreeGrafter"/>
</dbReference>
<dbReference type="PANTHER" id="PTHR23113">
    <property type="entry name" value="GUANINE NUCLEOTIDE EXCHANGE FACTOR"/>
    <property type="match status" value="1"/>
</dbReference>
<dbReference type="InterPro" id="IPR019804">
    <property type="entry name" value="Ras_G-nucl-exch_fac_CS"/>
</dbReference>
<feature type="domain" description="Ras-GEF" evidence="3">
    <location>
        <begin position="393"/>
        <end position="614"/>
    </location>
</feature>
<dbReference type="AlphaFoldDB" id="A0A8H8CJ17"/>
<dbReference type="PROSITE" id="PS00720">
    <property type="entry name" value="RASGEF"/>
    <property type="match status" value="1"/>
</dbReference>
<dbReference type="InterPro" id="IPR000651">
    <property type="entry name" value="Ras-like_Gua-exchang_fac_N"/>
</dbReference>
<dbReference type="GO" id="GO:0005085">
    <property type="term" value="F:guanyl-nucleotide exchange factor activity"/>
    <property type="evidence" value="ECO:0007669"/>
    <property type="project" value="UniProtKB-KW"/>
</dbReference>
<name>A0A8H8CJ17_PSICU</name>
<sequence length="707" mass="80400">MSNSHYTDHENAQDIDVLPDGVDLEDIRQSLKNLEHAVITNRLPIIRLCTRRVSYCVRTLLRTTDVLQHNTNTVRVRQRLLKLAKQRESVLDTLNTLITQSQDVLMEDIVEDERENGTVQLLGTSEQLASLVQELVFTADECGYNFENSNGQKIITVEYDIMTQDILKSGHALAYLKPSSEYFLQRKDIEYSDDGTLLYATMDALVEEMTPHDSLVDQAFSATFFMTFRLFSSAAELLEIAITRWNLVPPSNFSQERLHMWQHRKWIPVRLRVLNLIKTWIQYHWESSDDSVLHLLEGFLKETADFLDKSKAISLDLLQVVSQRLLSPGTVTVKRARGLSESKIDPNVNFTPPTPRRYSVNQAPSFPASIISKPLLASLQKKEFDDISITMFEPLELARQLTIMESNLFCALRPSEILGADQAGKNSARGVETIMTISTAISKWVTENVAKEAEHKKTRRVFKFFIQLANCCLELNNFSTCRSIMAALKPNDSIWSALTQKQREQAENLNFLADPERYQNRLNETTPPAIPILSRHMYDIIFCQRDAPSYISSIHPSPSRLINFGKYREIAKLVQNLLAFQVPYSLKPIPEVQEYLTFCFATITLNATPDQFLQYPIHSHEHALVSATIAHDSIIVETSDSKSDRVEESSISINTATRDISLYSLPSSRTGSTDYGLFYTRHACSQDSFGSQWWAEAAENNSPPINV</sequence>
<feature type="domain" description="N-terminal Ras-GEF" evidence="4">
    <location>
        <begin position="193"/>
        <end position="325"/>
    </location>
</feature>
<evidence type="ECO:0000259" key="3">
    <source>
        <dbReference type="PROSITE" id="PS50009"/>
    </source>
</evidence>
<dbReference type="Gene3D" id="1.20.870.10">
    <property type="entry name" value="Son of sevenless (SoS) protein Chain: S domain 1"/>
    <property type="match status" value="1"/>
</dbReference>
<dbReference type="PANTHER" id="PTHR23113:SF354">
    <property type="entry name" value="BUD SITE SELECTION PROTEIN 5"/>
    <property type="match status" value="1"/>
</dbReference>
<dbReference type="InterPro" id="IPR001895">
    <property type="entry name" value="RASGEF_cat_dom"/>
</dbReference>
<dbReference type="SUPFAM" id="SSF48366">
    <property type="entry name" value="Ras GEF"/>
    <property type="match status" value="1"/>
</dbReference>
<reference evidence="5" key="1">
    <citation type="submission" date="2021-02" db="EMBL/GenBank/DDBJ databases">
        <title>Psilocybe cubensis genome.</title>
        <authorList>
            <person name="Mckernan K.J."/>
            <person name="Crawford S."/>
            <person name="Trippe A."/>
            <person name="Kane L.T."/>
            <person name="Mclaughlin S."/>
        </authorList>
    </citation>
    <scope>NUCLEOTIDE SEQUENCE [LARGE SCALE GENOMIC DNA]</scope>
    <source>
        <strain evidence="5">MGC-MH-2018</strain>
    </source>
</reference>
<evidence type="ECO:0000256" key="2">
    <source>
        <dbReference type="PROSITE-ProRule" id="PRU00168"/>
    </source>
</evidence>
<evidence type="ECO:0000313" key="5">
    <source>
        <dbReference type="EMBL" id="KAG5167286.1"/>
    </source>
</evidence>
<keyword evidence="1 2" id="KW-0344">Guanine-nucleotide releasing factor</keyword>
<dbReference type="OrthoDB" id="546434at2759"/>
<proteinExistence type="predicted"/>
<dbReference type="SMART" id="SM00147">
    <property type="entry name" value="RasGEF"/>
    <property type="match status" value="1"/>
</dbReference>
<dbReference type="InterPro" id="IPR036964">
    <property type="entry name" value="RASGEF_cat_dom_sf"/>
</dbReference>
<accession>A0A8H8CJ17</accession>
<comment type="caution">
    <text evidence="5">The sequence shown here is derived from an EMBL/GenBank/DDBJ whole genome shotgun (WGS) entry which is preliminary data.</text>
</comment>
<dbReference type="InterPro" id="IPR023578">
    <property type="entry name" value="Ras_GEF_dom_sf"/>
</dbReference>
<dbReference type="EMBL" id="JAFIQS010000007">
    <property type="protein sequence ID" value="KAG5167286.1"/>
    <property type="molecule type" value="Genomic_DNA"/>
</dbReference>
<dbReference type="CDD" id="cd06224">
    <property type="entry name" value="REM"/>
    <property type="match status" value="1"/>
</dbReference>
<dbReference type="GO" id="GO:0005886">
    <property type="term" value="C:plasma membrane"/>
    <property type="evidence" value="ECO:0007669"/>
    <property type="project" value="TreeGrafter"/>
</dbReference>
<evidence type="ECO:0000259" key="4">
    <source>
        <dbReference type="PROSITE" id="PS50212"/>
    </source>
</evidence>
<evidence type="ECO:0000256" key="1">
    <source>
        <dbReference type="ARBA" id="ARBA00022658"/>
    </source>
</evidence>
<organism evidence="5">
    <name type="scientific">Psilocybe cubensis</name>
    <name type="common">Psychedelic mushroom</name>
    <name type="synonym">Stropharia cubensis</name>
    <dbReference type="NCBI Taxonomy" id="181762"/>
    <lineage>
        <taxon>Eukaryota</taxon>
        <taxon>Fungi</taxon>
        <taxon>Dikarya</taxon>
        <taxon>Basidiomycota</taxon>
        <taxon>Agaricomycotina</taxon>
        <taxon>Agaricomycetes</taxon>
        <taxon>Agaricomycetidae</taxon>
        <taxon>Agaricales</taxon>
        <taxon>Agaricineae</taxon>
        <taxon>Strophariaceae</taxon>
        <taxon>Psilocybe</taxon>
    </lineage>
</organism>
<protein>
    <submittedName>
        <fullName evidence="5">Uncharacterized protein</fullName>
    </submittedName>
</protein>
<dbReference type="Pfam" id="PF00618">
    <property type="entry name" value="RasGEF_N"/>
    <property type="match status" value="1"/>
</dbReference>
<dbReference type="SMART" id="SM00229">
    <property type="entry name" value="RasGEFN"/>
    <property type="match status" value="1"/>
</dbReference>
<dbReference type="PROSITE" id="PS50009">
    <property type="entry name" value="RASGEF_CAT"/>
    <property type="match status" value="1"/>
</dbReference>
<dbReference type="Gene3D" id="1.10.840.10">
    <property type="entry name" value="Ras guanine-nucleotide exchange factors catalytic domain"/>
    <property type="match status" value="1"/>
</dbReference>
<dbReference type="InterPro" id="IPR008937">
    <property type="entry name" value="Ras-like_GEF"/>
</dbReference>
<gene>
    <name evidence="5" type="ORF">JR316_007633</name>
</gene>
<dbReference type="Pfam" id="PF00617">
    <property type="entry name" value="RasGEF"/>
    <property type="match status" value="1"/>
</dbReference>